<evidence type="ECO:0000313" key="6">
    <source>
        <dbReference type="Proteomes" id="UP000515152"/>
    </source>
</evidence>
<dbReference type="GO" id="GO:0008970">
    <property type="term" value="F:phospholipase A1 activity"/>
    <property type="evidence" value="ECO:0007669"/>
    <property type="project" value="TreeGrafter"/>
</dbReference>
<feature type="domain" description="LRAT" evidence="5">
    <location>
        <begin position="19"/>
        <end position="145"/>
    </location>
</feature>
<dbReference type="GO" id="GO:0005737">
    <property type="term" value="C:cytoplasm"/>
    <property type="evidence" value="ECO:0007669"/>
    <property type="project" value="TreeGrafter"/>
</dbReference>
<evidence type="ECO:0000256" key="1">
    <source>
        <dbReference type="ARBA" id="ARBA00007824"/>
    </source>
</evidence>
<dbReference type="GO" id="GO:0016410">
    <property type="term" value="F:N-acyltransferase activity"/>
    <property type="evidence" value="ECO:0007669"/>
    <property type="project" value="TreeGrafter"/>
</dbReference>
<dbReference type="PANTHER" id="PTHR13943:SF37">
    <property type="entry name" value="PHOSPHOLIPASE A AND ACYLTRANSFERASE 1"/>
    <property type="match status" value="1"/>
</dbReference>
<dbReference type="GO" id="GO:0004623">
    <property type="term" value="F:phospholipase A2 activity"/>
    <property type="evidence" value="ECO:0007669"/>
    <property type="project" value="TreeGrafter"/>
</dbReference>
<dbReference type="InterPro" id="IPR007053">
    <property type="entry name" value="LRAT_dom"/>
</dbReference>
<evidence type="ECO:0000259" key="5">
    <source>
        <dbReference type="PROSITE" id="PS51934"/>
    </source>
</evidence>
<evidence type="ECO:0000313" key="7">
    <source>
        <dbReference type="RefSeq" id="XP_031421403.1"/>
    </source>
</evidence>
<dbReference type="Proteomes" id="UP000515152">
    <property type="component" value="Chromosome 4"/>
</dbReference>
<dbReference type="GeneID" id="105906374"/>
<dbReference type="OrthoDB" id="421951at2759"/>
<evidence type="ECO:0000256" key="2">
    <source>
        <dbReference type="ARBA" id="ARBA00022679"/>
    </source>
</evidence>
<sequence>MDQKQVEDIVANAQFGDLIEFSYPVGFSHWGVYDGDGLVIHFAIADEGDFMTTFRGYLQTVIPFCGDLLLGDTKIRQQPLAEINVPDGAHILISNNRHACEPSQEGEMRQRRDALLGQELPYNLFELNCEHFATFIRYGMAVCNQIPGRTKNQECEEATETFQNLCPK</sequence>
<gene>
    <name evidence="7" type="primary">LOC105906374</name>
</gene>
<accession>A0A6P8EYU0</accession>
<keyword evidence="3" id="KW-0378">Hydrolase</keyword>
<comment type="similarity">
    <text evidence="1">Belongs to the H-rev107 family.</text>
</comment>
<evidence type="ECO:0000256" key="4">
    <source>
        <dbReference type="ARBA" id="ARBA00023098"/>
    </source>
</evidence>
<dbReference type="InterPro" id="IPR038765">
    <property type="entry name" value="Papain-like_cys_pep_sf"/>
</dbReference>
<keyword evidence="6" id="KW-1185">Reference proteome</keyword>
<name>A0A6P8EYU0_CLUHA</name>
<dbReference type="PROSITE" id="PS51934">
    <property type="entry name" value="LRAT"/>
    <property type="match status" value="1"/>
</dbReference>
<dbReference type="KEGG" id="char:105906374"/>
<evidence type="ECO:0000256" key="3">
    <source>
        <dbReference type="ARBA" id="ARBA00022801"/>
    </source>
</evidence>
<dbReference type="SUPFAM" id="SSF54001">
    <property type="entry name" value="Cysteine proteinases"/>
    <property type="match status" value="1"/>
</dbReference>
<dbReference type="RefSeq" id="XP_031421403.1">
    <property type="nucleotide sequence ID" value="XM_031565543.1"/>
</dbReference>
<dbReference type="Pfam" id="PF04970">
    <property type="entry name" value="LRAT"/>
    <property type="match status" value="1"/>
</dbReference>
<dbReference type="PANTHER" id="PTHR13943">
    <property type="entry name" value="HRAS-LIKE SUPPRESSOR - RELATED"/>
    <property type="match status" value="1"/>
</dbReference>
<reference evidence="7" key="1">
    <citation type="submission" date="2025-08" db="UniProtKB">
        <authorList>
            <consortium name="RefSeq"/>
        </authorList>
    </citation>
    <scope>IDENTIFICATION</scope>
</reference>
<dbReference type="Gene3D" id="3.90.1720.10">
    <property type="entry name" value="endopeptidase domain like (from Nostoc punctiforme)"/>
    <property type="match status" value="1"/>
</dbReference>
<dbReference type="AlphaFoldDB" id="A0A6P8EYU0"/>
<dbReference type="InterPro" id="IPR051496">
    <property type="entry name" value="H-rev107_PLA/AT"/>
</dbReference>
<keyword evidence="2" id="KW-0808">Transferase</keyword>
<protein>
    <submittedName>
        <fullName evidence="7">Phospholipase A and acyltransferase 2-like</fullName>
    </submittedName>
</protein>
<dbReference type="GO" id="GO:0070292">
    <property type="term" value="P:N-acylphosphatidylethanolamine metabolic process"/>
    <property type="evidence" value="ECO:0007669"/>
    <property type="project" value="TreeGrafter"/>
</dbReference>
<organism evidence="6 7">
    <name type="scientific">Clupea harengus</name>
    <name type="common">Atlantic herring</name>
    <dbReference type="NCBI Taxonomy" id="7950"/>
    <lineage>
        <taxon>Eukaryota</taxon>
        <taxon>Metazoa</taxon>
        <taxon>Chordata</taxon>
        <taxon>Craniata</taxon>
        <taxon>Vertebrata</taxon>
        <taxon>Euteleostomi</taxon>
        <taxon>Actinopterygii</taxon>
        <taxon>Neopterygii</taxon>
        <taxon>Teleostei</taxon>
        <taxon>Clupei</taxon>
        <taxon>Clupeiformes</taxon>
        <taxon>Clupeoidei</taxon>
        <taxon>Clupeidae</taxon>
        <taxon>Clupea</taxon>
    </lineage>
</organism>
<keyword evidence="4" id="KW-0443">Lipid metabolism</keyword>
<proteinExistence type="inferred from homology"/>